<dbReference type="EMBL" id="JBHSZQ010000001">
    <property type="protein sequence ID" value="MFC7124430.1"/>
    <property type="molecule type" value="Genomic_DNA"/>
</dbReference>
<keyword evidence="1" id="KW-1133">Transmembrane helix</keyword>
<keyword evidence="1" id="KW-0472">Membrane</keyword>
<organism evidence="2 3">
    <name type="scientific">Halovenus rubra</name>
    <dbReference type="NCBI Taxonomy" id="869890"/>
    <lineage>
        <taxon>Archaea</taxon>
        <taxon>Methanobacteriati</taxon>
        <taxon>Methanobacteriota</taxon>
        <taxon>Stenosarchaea group</taxon>
        <taxon>Halobacteria</taxon>
        <taxon>Halobacteriales</taxon>
        <taxon>Haloarculaceae</taxon>
        <taxon>Halovenus</taxon>
    </lineage>
</organism>
<dbReference type="RefSeq" id="WP_267637853.1">
    <property type="nucleotide sequence ID" value="NZ_JAODIY010000010.1"/>
</dbReference>
<evidence type="ECO:0000313" key="2">
    <source>
        <dbReference type="EMBL" id="MFC7124430.1"/>
    </source>
</evidence>
<keyword evidence="1" id="KW-0812">Transmembrane</keyword>
<evidence type="ECO:0000256" key="1">
    <source>
        <dbReference type="SAM" id="Phobius"/>
    </source>
</evidence>
<comment type="caution">
    <text evidence="2">The sequence shown here is derived from an EMBL/GenBank/DDBJ whole genome shotgun (WGS) entry which is preliminary data.</text>
</comment>
<protein>
    <submittedName>
        <fullName evidence="2">Uncharacterized protein</fullName>
    </submittedName>
</protein>
<sequence>MDYQSAGMLGSGLVAISGGALVVTGLFNGDNNSVIIGSSAISIAGGSIAALSASETGR</sequence>
<proteinExistence type="predicted"/>
<feature type="transmembrane region" description="Helical" evidence="1">
    <location>
        <begin position="7"/>
        <end position="27"/>
    </location>
</feature>
<dbReference type="AlphaFoldDB" id="A0ABD5WZP1"/>
<reference evidence="2 3" key="1">
    <citation type="journal article" date="2014" name="Int. J. Syst. Evol. Microbiol.">
        <title>Complete genome sequence of Corynebacterium casei LMG S-19264T (=DSM 44701T), isolated from a smear-ripened cheese.</title>
        <authorList>
            <consortium name="US DOE Joint Genome Institute (JGI-PGF)"/>
            <person name="Walter F."/>
            <person name="Albersmeier A."/>
            <person name="Kalinowski J."/>
            <person name="Ruckert C."/>
        </authorList>
    </citation>
    <scope>NUCLEOTIDE SEQUENCE [LARGE SCALE GENOMIC DNA]</scope>
    <source>
        <strain evidence="2 3">CGMCC 4.7215</strain>
    </source>
</reference>
<evidence type="ECO:0000313" key="3">
    <source>
        <dbReference type="Proteomes" id="UP001596414"/>
    </source>
</evidence>
<name>A0ABD5WZP1_9EURY</name>
<dbReference type="Proteomes" id="UP001596414">
    <property type="component" value="Unassembled WGS sequence"/>
</dbReference>
<accession>A0ABD5WZP1</accession>
<gene>
    <name evidence="2" type="ORF">ACFQJ7_00015</name>
</gene>
<feature type="transmembrane region" description="Helical" evidence="1">
    <location>
        <begin position="33"/>
        <end position="53"/>
    </location>
</feature>